<evidence type="ECO:0000313" key="2">
    <source>
        <dbReference type="Proteomes" id="UP001161094"/>
    </source>
</evidence>
<proteinExistence type="predicted"/>
<evidence type="ECO:0000313" key="1">
    <source>
        <dbReference type="EMBL" id="MDH0740217.1"/>
    </source>
</evidence>
<name>A0AA42LV52_9BURK</name>
<organism evidence="1 2">
    <name type="scientific">Achromobacter spanius</name>
    <dbReference type="NCBI Taxonomy" id="217203"/>
    <lineage>
        <taxon>Bacteria</taxon>
        <taxon>Pseudomonadati</taxon>
        <taxon>Pseudomonadota</taxon>
        <taxon>Betaproteobacteria</taxon>
        <taxon>Burkholderiales</taxon>
        <taxon>Alcaligenaceae</taxon>
        <taxon>Achromobacter</taxon>
    </lineage>
</organism>
<dbReference type="Pfam" id="PF05135">
    <property type="entry name" value="Phage_connect_1"/>
    <property type="match status" value="1"/>
</dbReference>
<gene>
    <name evidence="1" type="ORF">N5D93_30780</name>
</gene>
<dbReference type="NCBIfam" id="TIGR01560">
    <property type="entry name" value="put_DNA_pack"/>
    <property type="match status" value="1"/>
</dbReference>
<protein>
    <submittedName>
        <fullName evidence="1">Head-tail connector protein</fullName>
    </submittedName>
</protein>
<reference evidence="1" key="1">
    <citation type="submission" date="2022-09" db="EMBL/GenBank/DDBJ databases">
        <title>Intensive care unit water sources are persistently colonized with multi-drug resistant bacteria and are the site of extensive horizontal gene transfer of antibiotic resistance genes.</title>
        <authorList>
            <person name="Diorio-Toth L."/>
        </authorList>
    </citation>
    <scope>NUCLEOTIDE SEQUENCE</scope>
    <source>
        <strain evidence="1">GD03843</strain>
    </source>
</reference>
<dbReference type="InterPro" id="IPR006450">
    <property type="entry name" value="Phage_HK97_gp6-like"/>
</dbReference>
<dbReference type="CDD" id="cd08054">
    <property type="entry name" value="gp6"/>
    <property type="match status" value="1"/>
</dbReference>
<dbReference type="InterPro" id="IPR021146">
    <property type="entry name" value="Phage_gp6-like_head-tail"/>
</dbReference>
<sequence length="99" mass="11013">MDLGLVKQHLRVDPGDTTEDALIQDYIDGALAHVEQHCDRKIVETPANAGEMALTKDVEQAVKLLVGHWYSNREAAVVGAVSNDVALGVERLLWYRKQF</sequence>
<dbReference type="Gene3D" id="1.10.3230.30">
    <property type="entry name" value="Phage gp6-like head-tail connector protein"/>
    <property type="match status" value="1"/>
</dbReference>
<dbReference type="RefSeq" id="WP_279997618.1">
    <property type="nucleotide sequence ID" value="NZ_JAOCDZ010000038.1"/>
</dbReference>
<accession>A0AA42LV52</accession>
<dbReference type="AlphaFoldDB" id="A0AA42LV52"/>
<dbReference type="Proteomes" id="UP001161094">
    <property type="component" value="Unassembled WGS sequence"/>
</dbReference>
<comment type="caution">
    <text evidence="1">The sequence shown here is derived from an EMBL/GenBank/DDBJ whole genome shotgun (WGS) entry which is preliminary data.</text>
</comment>
<dbReference type="EMBL" id="JAOCDZ010000038">
    <property type="protein sequence ID" value="MDH0740217.1"/>
    <property type="molecule type" value="Genomic_DNA"/>
</dbReference>